<proteinExistence type="predicted"/>
<keyword evidence="3" id="KW-1185">Reference proteome</keyword>
<organism evidence="2 3">
    <name type="scientific">Rhizosaccharibacter radicis</name>
    <dbReference type="NCBI Taxonomy" id="2782605"/>
    <lineage>
        <taxon>Bacteria</taxon>
        <taxon>Pseudomonadati</taxon>
        <taxon>Pseudomonadota</taxon>
        <taxon>Alphaproteobacteria</taxon>
        <taxon>Acetobacterales</taxon>
        <taxon>Acetobacteraceae</taxon>
        <taxon>Rhizosaccharibacter</taxon>
    </lineage>
</organism>
<feature type="region of interest" description="Disordered" evidence="1">
    <location>
        <begin position="226"/>
        <end position="256"/>
    </location>
</feature>
<evidence type="ECO:0000256" key="1">
    <source>
        <dbReference type="SAM" id="MobiDB-lite"/>
    </source>
</evidence>
<accession>A0ABT1VYV0</accession>
<gene>
    <name evidence="2" type="ORF">NFI88_11785</name>
</gene>
<dbReference type="Proteomes" id="UP001524547">
    <property type="component" value="Unassembled WGS sequence"/>
</dbReference>
<reference evidence="2 3" key="1">
    <citation type="submission" date="2022-06" db="EMBL/GenBank/DDBJ databases">
        <title>Rhizosaccharibacter gen. nov. sp. nov. KSS12, endophytic bacteria isolated from sugarcane.</title>
        <authorList>
            <person name="Pitiwittayakul N."/>
        </authorList>
    </citation>
    <scope>NUCLEOTIDE SEQUENCE [LARGE SCALE GENOMIC DNA]</scope>
    <source>
        <strain evidence="2 3">KSS12</strain>
    </source>
</reference>
<evidence type="ECO:0000313" key="3">
    <source>
        <dbReference type="Proteomes" id="UP001524547"/>
    </source>
</evidence>
<sequence>MTDAELDELLADCPSLFHMAEAGSWPSIRRHGLLSTSALLDLYGVEGTARAALEDRRRPGTTRLRRAGLDDAVVRDQKPMDDPSLLRCLQDGLRPVDWYRLLNGKVFFCLSRRRLDRMLGARSYRTRAHDVIELRSRPLVERYRHAITLCPINSGATRPFPAPRGNDSFLPIDRYPYRYWRARRPRGERVVELAVGRAVPDLEAFVVRVHRVNPAGADMVVFEQPASAREAVSEHKPSSGAGSEPGATDPRDARRG</sequence>
<dbReference type="RefSeq" id="WP_422920266.1">
    <property type="nucleotide sequence ID" value="NZ_JAMZEJ010000007.1"/>
</dbReference>
<dbReference type="EMBL" id="JAMZEJ010000007">
    <property type="protein sequence ID" value="MCQ8241516.1"/>
    <property type="molecule type" value="Genomic_DNA"/>
</dbReference>
<dbReference type="Pfam" id="PF22531">
    <property type="entry name" value="DUF7002"/>
    <property type="match status" value="1"/>
</dbReference>
<evidence type="ECO:0000313" key="2">
    <source>
        <dbReference type="EMBL" id="MCQ8241516.1"/>
    </source>
</evidence>
<protein>
    <submittedName>
        <fullName evidence="2">Uncharacterized protein</fullName>
    </submittedName>
</protein>
<name>A0ABT1VYV0_9PROT</name>
<dbReference type="InterPro" id="IPR054271">
    <property type="entry name" value="DUF7002"/>
</dbReference>
<comment type="caution">
    <text evidence="2">The sequence shown here is derived from an EMBL/GenBank/DDBJ whole genome shotgun (WGS) entry which is preliminary data.</text>
</comment>